<feature type="signal peptide" evidence="2">
    <location>
        <begin position="1"/>
        <end position="22"/>
    </location>
</feature>
<evidence type="ECO:0000259" key="3">
    <source>
        <dbReference type="Pfam" id="PF00395"/>
    </source>
</evidence>
<dbReference type="InterPro" id="IPR006146">
    <property type="entry name" value="5'-Nucleotdase_CS"/>
</dbReference>
<dbReference type="EMBL" id="CP095074">
    <property type="protein sequence ID" value="UOQ92142.1"/>
    <property type="molecule type" value="Genomic_DNA"/>
</dbReference>
<dbReference type="InterPro" id="IPR029052">
    <property type="entry name" value="Metallo-depent_PP-like"/>
</dbReference>
<feature type="domain" description="5'-Nucleotidase C-terminal" evidence="4">
    <location>
        <begin position="488"/>
        <end position="637"/>
    </location>
</feature>
<organism evidence="6 7">
    <name type="scientific">Halobacillus shinanisalinarum</name>
    <dbReference type="NCBI Taxonomy" id="2932258"/>
    <lineage>
        <taxon>Bacteria</taxon>
        <taxon>Bacillati</taxon>
        <taxon>Bacillota</taxon>
        <taxon>Bacilli</taxon>
        <taxon>Bacillales</taxon>
        <taxon>Bacillaceae</taxon>
        <taxon>Halobacillus</taxon>
    </lineage>
</organism>
<dbReference type="RefSeq" id="WP_244751753.1">
    <property type="nucleotide sequence ID" value="NZ_CP095074.1"/>
</dbReference>
<dbReference type="Gene3D" id="3.60.21.10">
    <property type="match status" value="1"/>
</dbReference>
<keyword evidence="7" id="KW-1185">Reference proteome</keyword>
<evidence type="ECO:0000256" key="1">
    <source>
        <dbReference type="ARBA" id="ARBA00022729"/>
    </source>
</evidence>
<dbReference type="SUPFAM" id="SSF56300">
    <property type="entry name" value="Metallo-dependent phosphatases"/>
    <property type="match status" value="1"/>
</dbReference>
<keyword evidence="1 2" id="KW-0732">Signal</keyword>
<keyword evidence="2" id="KW-0547">Nucleotide-binding</keyword>
<dbReference type="Pfam" id="PF09587">
    <property type="entry name" value="PGA_cap"/>
    <property type="match status" value="1"/>
</dbReference>
<dbReference type="Gene3D" id="3.90.780.10">
    <property type="entry name" value="5'-Nucleotidase, C-terminal domain"/>
    <property type="match status" value="1"/>
</dbReference>
<dbReference type="PANTHER" id="PTHR11575">
    <property type="entry name" value="5'-NUCLEOTIDASE-RELATED"/>
    <property type="match status" value="1"/>
</dbReference>
<dbReference type="Pfam" id="PF02872">
    <property type="entry name" value="5_nucleotid_C"/>
    <property type="match status" value="1"/>
</dbReference>
<dbReference type="InterPro" id="IPR001119">
    <property type="entry name" value="SLH_dom"/>
</dbReference>
<dbReference type="CDD" id="cd00845">
    <property type="entry name" value="MPP_UshA_N_like"/>
    <property type="match status" value="1"/>
</dbReference>
<evidence type="ECO:0000259" key="5">
    <source>
        <dbReference type="Pfam" id="PF09587"/>
    </source>
</evidence>
<dbReference type="InterPro" id="IPR006179">
    <property type="entry name" value="5_nucleotidase/apyrase"/>
</dbReference>
<reference evidence="6 7" key="1">
    <citation type="submission" date="2022-04" db="EMBL/GenBank/DDBJ databases">
        <title>Halobacillus sp. isolated from saltern.</title>
        <authorList>
            <person name="Won M."/>
            <person name="Lee C.-M."/>
            <person name="Woen H.-Y."/>
            <person name="Kwon S.-W."/>
        </authorList>
    </citation>
    <scope>NUCLEOTIDE SEQUENCE [LARGE SCALE GENOMIC DNA]</scope>
    <source>
        <strain evidence="6 7">SSTM10-2</strain>
    </source>
</reference>
<evidence type="ECO:0000313" key="7">
    <source>
        <dbReference type="Proteomes" id="UP000831880"/>
    </source>
</evidence>
<sequence length="679" mass="75083">MKKRQLLTVLAAPVMAFSLFQADEVKAETNFDMAQLSDTELLIDQDIIKQKQQIQIHKNPYVTRLDVMKMLKRADEMKGLSPKDVFFSDSSNKSKGASPKEPITRIDMAKLFTLAMNNGEVPEVDLEVLNNFTDVESIPEEAKPYVAYATLAGGFDITFEEAFQPNEPMTLEEVAKTFKPLVFDVIDILSTNDIHGNIIQNQQYQQGGMALIGGIVEDFRSVNADGTVVVDGGDTMQGTLISNSFYGKSTIETLNDIKYDAGSIGNHEFDWGVDVLKQRLDDAAYPILGANIFEEETGERPEWAKPYTIIEKGGYKIGIIGFATPQTPQTTLSTHVKGLEFPTPAPIAEELAAELEAKGADMVMVTSHLPGWHEEETEKIMGELAQLANSSEGGLDALVGGHSHERVAGHVNGIPVVEADEYTKAIGHIQLFVDPESEEIYGSEIDMLETYDHLASEDESVREIVDYYKDQVEEIKSEIVSTTEGPLTRDRKYGDLGVSQLGNMITDAMRERANADIAFQNSGGIRTDINAGKITYGEVFEVLPFDNYNVTAEMTGQQLKEILEGPAQDDSNFMKIQFSGMNVVYDPSQPDGERVTSIELTDGTPVYTNGEFSDQTFTVVTNNFLSTGEGDGYTTFGEVEWTSHPDFQRELFADYLREKQANGETIVPAEAFDGRLIQE</sequence>
<evidence type="ECO:0000256" key="2">
    <source>
        <dbReference type="RuleBase" id="RU362119"/>
    </source>
</evidence>
<dbReference type="InterPro" id="IPR019079">
    <property type="entry name" value="Capsule_synth_CapA"/>
</dbReference>
<gene>
    <name evidence="6" type="ORF">MUO14_16810</name>
</gene>
<dbReference type="PROSITE" id="PS00786">
    <property type="entry name" value="5_NUCLEOTIDASE_2"/>
    <property type="match status" value="1"/>
</dbReference>
<proteinExistence type="inferred from homology"/>
<accession>A0ABY4GVE6</accession>
<dbReference type="Proteomes" id="UP000831880">
    <property type="component" value="Chromosome"/>
</dbReference>
<evidence type="ECO:0000259" key="4">
    <source>
        <dbReference type="Pfam" id="PF02872"/>
    </source>
</evidence>
<dbReference type="Pfam" id="PF00395">
    <property type="entry name" value="SLH"/>
    <property type="match status" value="1"/>
</dbReference>
<feature type="domain" description="SLH" evidence="3">
    <location>
        <begin position="131"/>
        <end position="175"/>
    </location>
</feature>
<dbReference type="SUPFAM" id="SSF55816">
    <property type="entry name" value="5'-nucleotidase (syn. UDP-sugar hydrolase), C-terminal domain"/>
    <property type="match status" value="1"/>
</dbReference>
<dbReference type="InterPro" id="IPR036907">
    <property type="entry name" value="5'-Nucleotdase_C_sf"/>
</dbReference>
<feature type="chain" id="PRO_5044951053" evidence="2">
    <location>
        <begin position="23"/>
        <end position="679"/>
    </location>
</feature>
<dbReference type="PANTHER" id="PTHR11575:SF24">
    <property type="entry name" value="5'-NUCLEOTIDASE"/>
    <property type="match status" value="1"/>
</dbReference>
<comment type="similarity">
    <text evidence="2">Belongs to the 5'-nucleotidase family.</text>
</comment>
<dbReference type="PRINTS" id="PR01607">
    <property type="entry name" value="APYRASEFAMLY"/>
</dbReference>
<feature type="domain" description="Capsule synthesis protein CapA" evidence="5">
    <location>
        <begin position="218"/>
        <end position="404"/>
    </location>
</feature>
<name>A0ABY4GVE6_9BACI</name>
<dbReference type="InterPro" id="IPR008334">
    <property type="entry name" value="5'-Nucleotdase_C"/>
</dbReference>
<evidence type="ECO:0000313" key="6">
    <source>
        <dbReference type="EMBL" id="UOQ92142.1"/>
    </source>
</evidence>
<protein>
    <submittedName>
        <fullName evidence="6">5'-nucleotidase C-terminal domain-containing protein</fullName>
    </submittedName>
</protein>
<keyword evidence="2" id="KW-0378">Hydrolase</keyword>